<sequence>MATDGPETLDFVNIPQQTSSSTPLSLNPSTSNSSIPNPSSQTSLPPPSIFTSPTSTISTSSHPSLALLHLLSKSVPVLLYIFGTVFTSNFIFLFVLLILLLASDFWLTKNITGRRLVGLRWWSTVNEDGSTQWIYESSDHQNPNKSDSSIFWTFLYLPFLVWSLFLVLGFVRLKFQWLPICLVSLSLSGANIYGYYKCSKEQKGKLDYLVKQGMEEGLRGAMGSGAFRGAVWDVFTTGNGKGYETVPGQQV</sequence>
<dbReference type="Pfam" id="PF05832">
    <property type="entry name" value="DUF846"/>
    <property type="match status" value="1"/>
</dbReference>
<gene>
    <name evidence="8" type="ORF">TrVE_jg13365</name>
</gene>
<feature type="compositionally biased region" description="Low complexity" evidence="7">
    <location>
        <begin position="14"/>
        <end position="55"/>
    </location>
</feature>
<comment type="similarity">
    <text evidence="2 6">Belongs to the TVP23 family.</text>
</comment>
<keyword evidence="3 6" id="KW-0812">Transmembrane</keyword>
<keyword evidence="5 6" id="KW-0472">Membrane</keyword>
<evidence type="ECO:0000313" key="9">
    <source>
        <dbReference type="Proteomes" id="UP001165160"/>
    </source>
</evidence>
<feature type="transmembrane region" description="Helical" evidence="6">
    <location>
        <begin position="77"/>
        <end position="107"/>
    </location>
</feature>
<dbReference type="GO" id="GO:0016192">
    <property type="term" value="P:vesicle-mediated transport"/>
    <property type="evidence" value="ECO:0007669"/>
    <property type="project" value="TreeGrafter"/>
</dbReference>
<dbReference type="PANTHER" id="PTHR13019:SF7">
    <property type="entry name" value="GOLGI APPARATUS MEMBRANE PROTEIN TVP23"/>
    <property type="match status" value="1"/>
</dbReference>
<dbReference type="PANTHER" id="PTHR13019">
    <property type="entry name" value="GOLGI APPARATUS MEMBRANE PROTEIN TVP23"/>
    <property type="match status" value="1"/>
</dbReference>
<evidence type="ECO:0000256" key="2">
    <source>
        <dbReference type="ARBA" id="ARBA00005467"/>
    </source>
</evidence>
<keyword evidence="9" id="KW-1185">Reference proteome</keyword>
<evidence type="ECO:0000256" key="3">
    <source>
        <dbReference type="ARBA" id="ARBA00022692"/>
    </source>
</evidence>
<keyword evidence="4 6" id="KW-1133">Transmembrane helix</keyword>
<reference evidence="9" key="1">
    <citation type="journal article" date="2023" name="Commun. Biol.">
        <title>Genome analysis of Parmales, the sister group of diatoms, reveals the evolutionary specialization of diatoms from phago-mixotrophs to photoautotrophs.</title>
        <authorList>
            <person name="Ban H."/>
            <person name="Sato S."/>
            <person name="Yoshikawa S."/>
            <person name="Yamada K."/>
            <person name="Nakamura Y."/>
            <person name="Ichinomiya M."/>
            <person name="Sato N."/>
            <person name="Blanc-Mathieu R."/>
            <person name="Endo H."/>
            <person name="Kuwata A."/>
            <person name="Ogata H."/>
        </authorList>
    </citation>
    <scope>NUCLEOTIDE SEQUENCE [LARGE SCALE GENOMIC DNA]</scope>
    <source>
        <strain evidence="9">NIES 3699</strain>
    </source>
</reference>
<feature type="transmembrane region" description="Helical" evidence="6">
    <location>
        <begin position="177"/>
        <end position="196"/>
    </location>
</feature>
<evidence type="ECO:0000256" key="1">
    <source>
        <dbReference type="ARBA" id="ARBA00004141"/>
    </source>
</evidence>
<evidence type="ECO:0000256" key="7">
    <source>
        <dbReference type="SAM" id="MobiDB-lite"/>
    </source>
</evidence>
<evidence type="ECO:0000256" key="4">
    <source>
        <dbReference type="ARBA" id="ARBA00022989"/>
    </source>
</evidence>
<dbReference type="GO" id="GO:0000139">
    <property type="term" value="C:Golgi membrane"/>
    <property type="evidence" value="ECO:0007669"/>
    <property type="project" value="TreeGrafter"/>
</dbReference>
<dbReference type="EMBL" id="BRXX01000322">
    <property type="protein sequence ID" value="GMI04831.1"/>
    <property type="molecule type" value="Genomic_DNA"/>
</dbReference>
<organism evidence="8 9">
    <name type="scientific">Triparma verrucosa</name>
    <dbReference type="NCBI Taxonomy" id="1606542"/>
    <lineage>
        <taxon>Eukaryota</taxon>
        <taxon>Sar</taxon>
        <taxon>Stramenopiles</taxon>
        <taxon>Ochrophyta</taxon>
        <taxon>Bolidophyceae</taxon>
        <taxon>Parmales</taxon>
        <taxon>Triparmaceae</taxon>
        <taxon>Triparma</taxon>
    </lineage>
</organism>
<dbReference type="GO" id="GO:0009306">
    <property type="term" value="P:protein secretion"/>
    <property type="evidence" value="ECO:0007669"/>
    <property type="project" value="TreeGrafter"/>
</dbReference>
<dbReference type="InterPro" id="IPR008564">
    <property type="entry name" value="TVP23-like"/>
</dbReference>
<evidence type="ECO:0000256" key="6">
    <source>
        <dbReference type="RuleBase" id="RU361206"/>
    </source>
</evidence>
<name>A0A9W7CHR5_9STRA</name>
<protein>
    <recommendedName>
        <fullName evidence="6">Golgi apparatus membrane protein TVP23 homolog</fullName>
    </recommendedName>
</protein>
<dbReference type="AlphaFoldDB" id="A0A9W7CHR5"/>
<dbReference type="Proteomes" id="UP001165160">
    <property type="component" value="Unassembled WGS sequence"/>
</dbReference>
<comment type="subcellular location">
    <subcellularLocation>
        <location evidence="1 6">Membrane</location>
        <topology evidence="1 6">Multi-pass membrane protein</topology>
    </subcellularLocation>
</comment>
<proteinExistence type="inferred from homology"/>
<evidence type="ECO:0000256" key="5">
    <source>
        <dbReference type="ARBA" id="ARBA00023136"/>
    </source>
</evidence>
<accession>A0A9W7CHR5</accession>
<feature type="transmembrane region" description="Helical" evidence="6">
    <location>
        <begin position="150"/>
        <end position="171"/>
    </location>
</feature>
<comment type="caution">
    <text evidence="8">The sequence shown here is derived from an EMBL/GenBank/DDBJ whole genome shotgun (WGS) entry which is preliminary data.</text>
</comment>
<evidence type="ECO:0000313" key="8">
    <source>
        <dbReference type="EMBL" id="GMI04831.1"/>
    </source>
</evidence>
<feature type="region of interest" description="Disordered" evidence="7">
    <location>
        <begin position="1"/>
        <end position="55"/>
    </location>
</feature>